<dbReference type="Pfam" id="PF02746">
    <property type="entry name" value="MR_MLE_N"/>
    <property type="match status" value="1"/>
</dbReference>
<reference evidence="4 5" key="2">
    <citation type="submission" date="2007-09" db="EMBL/GenBank/DDBJ databases">
        <title>Draft genome sequence of Clostridium bolteae (ATCC BAA-613).</title>
        <authorList>
            <person name="Sudarsanam P."/>
            <person name="Ley R."/>
            <person name="Guruge J."/>
            <person name="Turnbaugh P.J."/>
            <person name="Mahowald M."/>
            <person name="Liep D."/>
            <person name="Gordon J."/>
        </authorList>
    </citation>
    <scope>NUCLEOTIDE SEQUENCE [LARGE SCALE GENOMIC DNA]</scope>
    <source>
        <strain evidence="5">ATCC BAA-613 / DSM 15670 / CCUG 46953 / JCM 12243 / WAL 16351</strain>
    </source>
</reference>
<dbReference type="PaxDb" id="411902-CLOBOL_05980"/>
<protein>
    <recommendedName>
        <fullName evidence="3">Mandelate racemase/muconate lactonizing enzyme C-terminal domain-containing protein</fullName>
    </recommendedName>
</protein>
<dbReference type="eggNOG" id="COG4948">
    <property type="taxonomic scope" value="Bacteria"/>
</dbReference>
<dbReference type="InterPro" id="IPR029017">
    <property type="entry name" value="Enolase-like_N"/>
</dbReference>
<evidence type="ECO:0000259" key="3">
    <source>
        <dbReference type="SMART" id="SM00922"/>
    </source>
</evidence>
<proteinExistence type="predicted"/>
<dbReference type="CDD" id="cd03316">
    <property type="entry name" value="MR_like"/>
    <property type="match status" value="1"/>
</dbReference>
<dbReference type="InterPro" id="IPR036849">
    <property type="entry name" value="Enolase-like_C_sf"/>
</dbReference>
<sequence length="471" mass="52892">MIMEYKDRQTNVNYEECLDYVRRSSNPSKLRITDVKFTKVDLPPWGCYLVRIDTNQGISGYGEMRDGASATYLKYLKSRIVGENPCEVDRIFRKIKQFGGPARQAAGVCAIELALWDLAGKAYGVPVYQLLGGRFRDKVRLYADTHIEEGRATGILMEPEKVGRILKGYMDQGFTVVKILSVELLMAQEGNYCGPLDWVNELRAVEEKVRQVTRTGTRAESSAANAQLYDFNRIPHPFTNMHVTEQGLEQLDEYIGRVRSVIGTKVPLAIDHFGHFPLPDMIKIARRLEKYHLAWLEDMLPWYLTGQYGELKHATTAPIATGEDMYLAESFEPLLQAGALDVVHPDLLTSGGILETKKLGDLAARYGASMALHMCESPVSALAGAHMATASENFFAQEHDAFDSEWWQDLIIGPVKPIVKDGFTVVTDAPGLGIEGLNEDLIREHGPMKNKDVWVSTDEWNQETSLDRIWS</sequence>
<evidence type="ECO:0000256" key="2">
    <source>
        <dbReference type="ARBA" id="ARBA00023239"/>
    </source>
</evidence>
<dbReference type="InterPro" id="IPR034593">
    <property type="entry name" value="DgoD-like"/>
</dbReference>
<gene>
    <name evidence="4" type="ORF">CLOBOL_05980</name>
</gene>
<dbReference type="InterPro" id="IPR013342">
    <property type="entry name" value="Mandelate_racemase_C"/>
</dbReference>
<dbReference type="GO" id="GO:0046872">
    <property type="term" value="F:metal ion binding"/>
    <property type="evidence" value="ECO:0007669"/>
    <property type="project" value="UniProtKB-KW"/>
</dbReference>
<dbReference type="HOGENOM" id="CLU_030273_3_2_9"/>
<reference evidence="4 5" key="1">
    <citation type="submission" date="2007-08" db="EMBL/GenBank/DDBJ databases">
        <authorList>
            <person name="Fulton L."/>
            <person name="Clifton S."/>
            <person name="Fulton B."/>
            <person name="Xu J."/>
            <person name="Minx P."/>
            <person name="Pepin K.H."/>
            <person name="Johnson M."/>
            <person name="Thiruvilangam P."/>
            <person name="Bhonagiri V."/>
            <person name="Nash W.E."/>
            <person name="Mardis E.R."/>
            <person name="Wilson R.K."/>
        </authorList>
    </citation>
    <scope>NUCLEOTIDE SEQUENCE [LARGE SCALE GENOMIC DNA]</scope>
    <source>
        <strain evidence="5">ATCC BAA-613 / DSM 15670 / CCUG 46953 / JCM 12243 / WAL 16351</strain>
    </source>
</reference>
<evidence type="ECO:0000313" key="4">
    <source>
        <dbReference type="EMBL" id="EDP13803.1"/>
    </source>
</evidence>
<dbReference type="AlphaFoldDB" id="A8S1I2"/>
<dbReference type="PANTHER" id="PTHR48080">
    <property type="entry name" value="D-GALACTONATE DEHYDRATASE-RELATED"/>
    <property type="match status" value="1"/>
</dbReference>
<dbReference type="Pfam" id="PF13378">
    <property type="entry name" value="MR_MLE_C"/>
    <property type="match status" value="1"/>
</dbReference>
<name>A8S1I2_ENTBW</name>
<keyword evidence="1" id="KW-0479">Metal-binding</keyword>
<evidence type="ECO:0000256" key="1">
    <source>
        <dbReference type="ARBA" id="ARBA00022723"/>
    </source>
</evidence>
<dbReference type="Gene3D" id="3.30.390.10">
    <property type="entry name" value="Enolase-like, N-terminal domain"/>
    <property type="match status" value="1"/>
</dbReference>
<evidence type="ECO:0000313" key="5">
    <source>
        <dbReference type="Proteomes" id="UP000005396"/>
    </source>
</evidence>
<dbReference type="GO" id="GO:0016829">
    <property type="term" value="F:lyase activity"/>
    <property type="evidence" value="ECO:0007669"/>
    <property type="project" value="UniProtKB-KW"/>
</dbReference>
<dbReference type="Gene3D" id="3.20.20.120">
    <property type="entry name" value="Enolase-like C-terminal domain"/>
    <property type="match status" value="1"/>
</dbReference>
<comment type="caution">
    <text evidence="4">The sequence shown here is derived from an EMBL/GenBank/DDBJ whole genome shotgun (WGS) entry which is preliminary data.</text>
</comment>
<feature type="domain" description="Mandelate racemase/muconate lactonizing enzyme C-terminal" evidence="3">
    <location>
        <begin position="159"/>
        <end position="318"/>
    </location>
</feature>
<dbReference type="SUPFAM" id="SSF51604">
    <property type="entry name" value="Enolase C-terminal domain-like"/>
    <property type="match status" value="1"/>
</dbReference>
<keyword evidence="2" id="KW-0456">Lyase</keyword>
<dbReference type="SMART" id="SM00922">
    <property type="entry name" value="MR_MLE"/>
    <property type="match status" value="1"/>
</dbReference>
<dbReference type="InterPro" id="IPR013341">
    <property type="entry name" value="Mandelate_racemase_N_dom"/>
</dbReference>
<dbReference type="InterPro" id="IPR029065">
    <property type="entry name" value="Enolase_C-like"/>
</dbReference>
<dbReference type="PANTHER" id="PTHR48080:SF2">
    <property type="entry name" value="D-GALACTONATE DEHYDRATASE"/>
    <property type="match status" value="1"/>
</dbReference>
<dbReference type="SFLD" id="SFLDG00179">
    <property type="entry name" value="mandelate_racemase"/>
    <property type="match status" value="1"/>
</dbReference>
<dbReference type="SFLD" id="SFLDS00001">
    <property type="entry name" value="Enolase"/>
    <property type="match status" value="1"/>
</dbReference>
<accession>A8S1I2</accession>
<dbReference type="Proteomes" id="UP000005396">
    <property type="component" value="Unassembled WGS sequence"/>
</dbReference>
<dbReference type="SUPFAM" id="SSF54826">
    <property type="entry name" value="Enolase N-terminal domain-like"/>
    <property type="match status" value="1"/>
</dbReference>
<organism evidence="4 5">
    <name type="scientific">Enterocloster bolteae (strain ATCC BAA-613 / DSM 15670 / CCUG 46953 / JCM 12243 / WAL 16351)</name>
    <name type="common">Clostridium bolteae</name>
    <dbReference type="NCBI Taxonomy" id="411902"/>
    <lineage>
        <taxon>Bacteria</taxon>
        <taxon>Bacillati</taxon>
        <taxon>Bacillota</taxon>
        <taxon>Clostridia</taxon>
        <taxon>Lachnospirales</taxon>
        <taxon>Lachnospiraceae</taxon>
        <taxon>Enterocloster</taxon>
    </lineage>
</organism>
<dbReference type="EMBL" id="ABCC02000046">
    <property type="protein sequence ID" value="EDP13803.1"/>
    <property type="molecule type" value="Genomic_DNA"/>
</dbReference>